<protein>
    <submittedName>
        <fullName evidence="1">Uncharacterized protein</fullName>
    </submittedName>
</protein>
<dbReference type="AlphaFoldDB" id="A0AAV0NLN1"/>
<keyword evidence="2" id="KW-1185">Reference proteome</keyword>
<reference evidence="1" key="1">
    <citation type="submission" date="2022-08" db="EMBL/GenBank/DDBJ databases">
        <authorList>
            <person name="Gutierrez-Valencia J."/>
        </authorList>
    </citation>
    <scope>NUCLEOTIDE SEQUENCE</scope>
</reference>
<proteinExistence type="predicted"/>
<evidence type="ECO:0000313" key="1">
    <source>
        <dbReference type="EMBL" id="CAI0459304.1"/>
    </source>
</evidence>
<organism evidence="1 2">
    <name type="scientific">Linum tenue</name>
    <dbReference type="NCBI Taxonomy" id="586396"/>
    <lineage>
        <taxon>Eukaryota</taxon>
        <taxon>Viridiplantae</taxon>
        <taxon>Streptophyta</taxon>
        <taxon>Embryophyta</taxon>
        <taxon>Tracheophyta</taxon>
        <taxon>Spermatophyta</taxon>
        <taxon>Magnoliopsida</taxon>
        <taxon>eudicotyledons</taxon>
        <taxon>Gunneridae</taxon>
        <taxon>Pentapetalae</taxon>
        <taxon>rosids</taxon>
        <taxon>fabids</taxon>
        <taxon>Malpighiales</taxon>
        <taxon>Linaceae</taxon>
        <taxon>Linum</taxon>
    </lineage>
</organism>
<feature type="non-terminal residue" evidence="1">
    <location>
        <position position="57"/>
    </location>
</feature>
<comment type="caution">
    <text evidence="1">The sequence shown here is derived from an EMBL/GenBank/DDBJ whole genome shotgun (WGS) entry which is preliminary data.</text>
</comment>
<name>A0AAV0NLN1_9ROSI</name>
<sequence>MQSHQLRPNLEQLVSFVEDTYRICLIATAPLPLSAAGGTSCILEAITEPSLLEEKIP</sequence>
<accession>A0AAV0NLN1</accession>
<dbReference type="Proteomes" id="UP001154282">
    <property type="component" value="Unassembled WGS sequence"/>
</dbReference>
<evidence type="ECO:0000313" key="2">
    <source>
        <dbReference type="Proteomes" id="UP001154282"/>
    </source>
</evidence>
<gene>
    <name evidence="1" type="ORF">LITE_LOCUS33938</name>
</gene>
<dbReference type="EMBL" id="CAMGYJ010000008">
    <property type="protein sequence ID" value="CAI0459304.1"/>
    <property type="molecule type" value="Genomic_DNA"/>
</dbReference>